<dbReference type="Proteomes" id="UP000464178">
    <property type="component" value="Chromosome"/>
</dbReference>
<dbReference type="InterPro" id="IPR050832">
    <property type="entry name" value="Bact_Acetyltransf"/>
</dbReference>
<dbReference type="AlphaFoldDB" id="A0A6P2CXS2"/>
<dbReference type="PANTHER" id="PTHR43877">
    <property type="entry name" value="AMINOALKYLPHOSPHONATE N-ACETYLTRANSFERASE-RELATED-RELATED"/>
    <property type="match status" value="1"/>
</dbReference>
<dbReference type="EMBL" id="LR593886">
    <property type="protein sequence ID" value="VTR92905.1"/>
    <property type="molecule type" value="Genomic_DNA"/>
</dbReference>
<dbReference type="InterPro" id="IPR000182">
    <property type="entry name" value="GNAT_dom"/>
</dbReference>
<proteinExistence type="predicted"/>
<evidence type="ECO:0000256" key="1">
    <source>
        <dbReference type="ARBA" id="ARBA00022679"/>
    </source>
</evidence>
<dbReference type="Gene3D" id="3.40.630.30">
    <property type="match status" value="1"/>
</dbReference>
<keyword evidence="2" id="KW-0012">Acyltransferase</keyword>
<dbReference type="InterPro" id="IPR016181">
    <property type="entry name" value="Acyl_CoA_acyltransferase"/>
</dbReference>
<name>A0A6P2CXS2_9BACT</name>
<feature type="domain" description="N-acetyltransferase" evidence="3">
    <location>
        <begin position="5"/>
        <end position="157"/>
    </location>
</feature>
<dbReference type="KEGG" id="gms:SOIL9_48090"/>
<reference evidence="4 5" key="1">
    <citation type="submission" date="2019-05" db="EMBL/GenBank/DDBJ databases">
        <authorList>
            <consortium name="Science for Life Laboratories"/>
        </authorList>
    </citation>
    <scope>NUCLEOTIDE SEQUENCE [LARGE SCALE GENOMIC DNA]</scope>
    <source>
        <strain evidence="4">Soil9</strain>
    </source>
</reference>
<gene>
    <name evidence="4" type="ORF">SOIL9_48090</name>
</gene>
<protein>
    <recommendedName>
        <fullName evidence="3">N-acetyltransferase domain-containing protein</fullName>
    </recommendedName>
</protein>
<accession>A0A6P2CXS2</accession>
<dbReference type="GO" id="GO:0016747">
    <property type="term" value="F:acyltransferase activity, transferring groups other than amino-acyl groups"/>
    <property type="evidence" value="ECO:0007669"/>
    <property type="project" value="InterPro"/>
</dbReference>
<evidence type="ECO:0000256" key="2">
    <source>
        <dbReference type="ARBA" id="ARBA00023315"/>
    </source>
</evidence>
<sequence>MTTNFVIRPATTADVPALVALMTDFYAESGFVLPLVAATRTFTTLFGTPEFGAVWVAEVSGRLIGHVVLTLAFSMEYGGPRGFIDDLFVCPAARRQGAGAALLAVARAGALARGARALCVETGGADHPARSLYARAGYAESGRTFLTQVLAAPVHAV</sequence>
<dbReference type="Pfam" id="PF00583">
    <property type="entry name" value="Acetyltransf_1"/>
    <property type="match status" value="1"/>
</dbReference>
<dbReference type="RefSeq" id="WP_315853994.1">
    <property type="nucleotide sequence ID" value="NZ_LR593886.1"/>
</dbReference>
<evidence type="ECO:0000313" key="5">
    <source>
        <dbReference type="Proteomes" id="UP000464178"/>
    </source>
</evidence>
<dbReference type="SUPFAM" id="SSF55729">
    <property type="entry name" value="Acyl-CoA N-acyltransferases (Nat)"/>
    <property type="match status" value="1"/>
</dbReference>
<keyword evidence="1 4" id="KW-0808">Transferase</keyword>
<evidence type="ECO:0000313" key="4">
    <source>
        <dbReference type="EMBL" id="VTR92905.1"/>
    </source>
</evidence>
<dbReference type="PROSITE" id="PS51186">
    <property type="entry name" value="GNAT"/>
    <property type="match status" value="1"/>
</dbReference>
<keyword evidence="5" id="KW-1185">Reference proteome</keyword>
<organism evidence="4 5">
    <name type="scientific">Gemmata massiliana</name>
    <dbReference type="NCBI Taxonomy" id="1210884"/>
    <lineage>
        <taxon>Bacteria</taxon>
        <taxon>Pseudomonadati</taxon>
        <taxon>Planctomycetota</taxon>
        <taxon>Planctomycetia</taxon>
        <taxon>Gemmatales</taxon>
        <taxon>Gemmataceae</taxon>
        <taxon>Gemmata</taxon>
    </lineage>
</organism>
<evidence type="ECO:0000259" key="3">
    <source>
        <dbReference type="PROSITE" id="PS51186"/>
    </source>
</evidence>